<evidence type="ECO:0000313" key="2">
    <source>
        <dbReference type="EMBL" id="WPU64815.1"/>
    </source>
</evidence>
<evidence type="ECO:0000313" key="3">
    <source>
        <dbReference type="Proteomes" id="UP001324634"/>
    </source>
</evidence>
<protein>
    <submittedName>
        <fullName evidence="2">Exopolysaccharide biosynthesis protein</fullName>
    </submittedName>
</protein>
<accession>A0AAX4HNR3</accession>
<keyword evidence="1" id="KW-1133">Transmembrane helix</keyword>
<feature type="transmembrane region" description="Helical" evidence="1">
    <location>
        <begin position="164"/>
        <end position="187"/>
    </location>
</feature>
<dbReference type="PANTHER" id="PTHR41795">
    <property type="entry name" value="EXOPOLYSACCHARIDE SYNTHESIS PROTEIN"/>
    <property type="match status" value="1"/>
</dbReference>
<gene>
    <name evidence="2" type="ORF">SOO65_19150</name>
</gene>
<keyword evidence="1" id="KW-0472">Membrane</keyword>
<dbReference type="AlphaFoldDB" id="A0AAX4HNR3"/>
<name>A0AAX4HNR3_9BACT</name>
<keyword evidence="3" id="KW-1185">Reference proteome</keyword>
<dbReference type="Proteomes" id="UP001324634">
    <property type="component" value="Chromosome"/>
</dbReference>
<evidence type="ECO:0000256" key="1">
    <source>
        <dbReference type="SAM" id="Phobius"/>
    </source>
</evidence>
<feature type="transmembrane region" description="Helical" evidence="1">
    <location>
        <begin position="118"/>
        <end position="136"/>
    </location>
</feature>
<dbReference type="InterPro" id="IPR010331">
    <property type="entry name" value="ExoD"/>
</dbReference>
<feature type="transmembrane region" description="Helical" evidence="1">
    <location>
        <begin position="51"/>
        <end position="70"/>
    </location>
</feature>
<dbReference type="PIRSF" id="PIRSF033239">
    <property type="entry name" value="ExoD"/>
    <property type="match status" value="1"/>
</dbReference>
<dbReference type="KEGG" id="psti:SOO65_19150"/>
<keyword evidence="1" id="KW-0812">Transmembrane</keyword>
<dbReference type="PANTHER" id="PTHR41795:SF1">
    <property type="entry name" value="EXOPOLYSACCHARIDE SYNTHESIS PROTEIN"/>
    <property type="match status" value="1"/>
</dbReference>
<organism evidence="2 3">
    <name type="scientific">Peredibacter starrii</name>
    <dbReference type="NCBI Taxonomy" id="28202"/>
    <lineage>
        <taxon>Bacteria</taxon>
        <taxon>Pseudomonadati</taxon>
        <taxon>Bdellovibrionota</taxon>
        <taxon>Bacteriovoracia</taxon>
        <taxon>Bacteriovoracales</taxon>
        <taxon>Bacteriovoracaceae</taxon>
        <taxon>Peredibacter</taxon>
    </lineage>
</organism>
<reference evidence="2 3" key="1">
    <citation type="submission" date="2023-11" db="EMBL/GenBank/DDBJ databases">
        <title>Peredibacter starrii A3.12.</title>
        <authorList>
            <person name="Mitchell R.J."/>
        </authorList>
    </citation>
    <scope>NUCLEOTIDE SEQUENCE [LARGE SCALE GENOMIC DNA]</scope>
    <source>
        <strain evidence="2 3">A3.12</strain>
    </source>
</reference>
<dbReference type="Pfam" id="PF06055">
    <property type="entry name" value="ExoD"/>
    <property type="match status" value="1"/>
</dbReference>
<proteinExistence type="predicted"/>
<dbReference type="EMBL" id="CP139487">
    <property type="protein sequence ID" value="WPU64815.1"/>
    <property type="molecule type" value="Genomic_DNA"/>
</dbReference>
<dbReference type="RefSeq" id="WP_321394340.1">
    <property type="nucleotide sequence ID" value="NZ_CP139487.1"/>
</dbReference>
<sequence length="195" mass="21684">MSARLVSALEEVRDLPQITLGKIVEHVEGEALLILCLVAILPFMQPIPIPGLSSVLGLIVLLQGIGLMFWSRPLLTKKLREVNITHEKFEMIYKAAVKFSRFTSKISAYKHPITNTRVSHIICGLAITLSAAFLSLPLPIPFSNLIPALSIFMICVGLLEEDIILILIGHGITITVMWMAMLSYALLKEQIQNWL</sequence>